<proteinExistence type="inferred from homology"/>
<dbReference type="InterPro" id="IPR000805">
    <property type="entry name" value="Glyco_hydro_26"/>
</dbReference>
<dbReference type="EMBL" id="PVZF01000009">
    <property type="protein sequence ID" value="PRY12983.1"/>
    <property type="molecule type" value="Genomic_DNA"/>
</dbReference>
<feature type="active site" description="Proton donor" evidence="4">
    <location>
        <position position="165"/>
    </location>
</feature>
<keyword evidence="3 4" id="KW-0326">Glycosidase</keyword>
<evidence type="ECO:0000259" key="6">
    <source>
        <dbReference type="PROSITE" id="PS51764"/>
    </source>
</evidence>
<dbReference type="PANTHER" id="PTHR40079:SF4">
    <property type="entry name" value="GH26 DOMAIN-CONTAINING PROTEIN-RELATED"/>
    <property type="match status" value="1"/>
</dbReference>
<dbReference type="Gene3D" id="3.20.20.80">
    <property type="entry name" value="Glycosidases"/>
    <property type="match status" value="1"/>
</dbReference>
<evidence type="ECO:0000256" key="3">
    <source>
        <dbReference type="ARBA" id="ARBA00023295"/>
    </source>
</evidence>
<feature type="domain" description="GH26" evidence="6">
    <location>
        <begin position="46"/>
        <end position="353"/>
    </location>
</feature>
<keyword evidence="8" id="KW-1185">Reference proteome</keyword>
<comment type="caution">
    <text evidence="7">The sequence shown here is derived from an EMBL/GenBank/DDBJ whole genome shotgun (WGS) entry which is preliminary data.</text>
</comment>
<dbReference type="InterPro" id="IPR022790">
    <property type="entry name" value="GH26_dom"/>
</dbReference>
<dbReference type="PANTHER" id="PTHR40079">
    <property type="entry name" value="MANNAN ENDO-1,4-BETA-MANNOSIDASE E-RELATED"/>
    <property type="match status" value="1"/>
</dbReference>
<protein>
    <submittedName>
        <fullName evidence="7">Glycosyl hydrolase family 26</fullName>
    </submittedName>
</protein>
<feature type="region of interest" description="Disordered" evidence="5">
    <location>
        <begin position="1"/>
        <end position="25"/>
    </location>
</feature>
<dbReference type="PROSITE" id="PS51764">
    <property type="entry name" value="GH26"/>
    <property type="match status" value="1"/>
</dbReference>
<evidence type="ECO:0000256" key="4">
    <source>
        <dbReference type="PROSITE-ProRule" id="PRU01100"/>
    </source>
</evidence>
<evidence type="ECO:0000313" key="8">
    <source>
        <dbReference type="Proteomes" id="UP000238083"/>
    </source>
</evidence>
<gene>
    <name evidence="7" type="ORF">CLV37_109171</name>
</gene>
<evidence type="ECO:0000256" key="2">
    <source>
        <dbReference type="ARBA" id="ARBA00022801"/>
    </source>
</evidence>
<dbReference type="GO" id="GO:0016985">
    <property type="term" value="F:mannan endo-1,4-beta-mannosidase activity"/>
    <property type="evidence" value="ECO:0007669"/>
    <property type="project" value="InterPro"/>
</dbReference>
<organism evidence="7 8">
    <name type="scientific">Kineococcus rhizosphaerae</name>
    <dbReference type="NCBI Taxonomy" id="559628"/>
    <lineage>
        <taxon>Bacteria</taxon>
        <taxon>Bacillati</taxon>
        <taxon>Actinomycetota</taxon>
        <taxon>Actinomycetes</taxon>
        <taxon>Kineosporiales</taxon>
        <taxon>Kineosporiaceae</taxon>
        <taxon>Kineococcus</taxon>
    </lineage>
</organism>
<keyword evidence="2 4" id="KW-0378">Hydrolase</keyword>
<dbReference type="GO" id="GO:0006080">
    <property type="term" value="P:substituted mannan metabolic process"/>
    <property type="evidence" value="ECO:0007669"/>
    <property type="project" value="InterPro"/>
</dbReference>
<comment type="similarity">
    <text evidence="1 4">Belongs to the glycosyl hydrolase 26 family.</text>
</comment>
<dbReference type="OrthoDB" id="3684589at2"/>
<dbReference type="Proteomes" id="UP000238083">
    <property type="component" value="Unassembled WGS sequence"/>
</dbReference>
<feature type="active site" description="Nucleophile" evidence="4">
    <location>
        <position position="279"/>
    </location>
</feature>
<name>A0A2T0R106_9ACTN</name>
<dbReference type="InterPro" id="IPR017853">
    <property type="entry name" value="GH"/>
</dbReference>
<dbReference type="RefSeq" id="WP_106212903.1">
    <property type="nucleotide sequence ID" value="NZ_PVZF01000009.1"/>
</dbReference>
<reference evidence="7 8" key="1">
    <citation type="submission" date="2018-03" db="EMBL/GenBank/DDBJ databases">
        <title>Genomic Encyclopedia of Archaeal and Bacterial Type Strains, Phase II (KMG-II): from individual species to whole genera.</title>
        <authorList>
            <person name="Goeker M."/>
        </authorList>
    </citation>
    <scope>NUCLEOTIDE SEQUENCE [LARGE SCALE GENOMIC DNA]</scope>
    <source>
        <strain evidence="7 8">DSM 19711</strain>
    </source>
</reference>
<evidence type="ECO:0000313" key="7">
    <source>
        <dbReference type="EMBL" id="PRY12983.1"/>
    </source>
</evidence>
<evidence type="ECO:0000256" key="1">
    <source>
        <dbReference type="ARBA" id="ARBA00007754"/>
    </source>
</evidence>
<dbReference type="AlphaFoldDB" id="A0A2T0R106"/>
<sequence length="474" mass="50875">MPLLTPSSTSRDDRPTGTTTTRPLRTGARTALAARFGTALAVAGTLLAGAVLQAPPAQAGTGTLHGAFVRPATDTGAFASLTGRKLQLVTGFLPETSWSQITDPYPMNQWKGKGYRMHWSVPMLPDSGASIQTGATGAYNKYFVKVAQNLVNTGQSNAIVRLGWEMNCSCQTWSAKNDPTSYIKYWRQVVSAMRGVSGQKFTFLWAPGSGNSLGTFDTDRAYPGDAYVDAIGASLYDHSENFAPSDYVGRWGHFYDQDYGLKWLASFGKQHGKPIALAEWGLSSLSSGWGGGDDPYFIKKVYEYVATNNVLFESYFNYDPSSAERHRITGSTFPKAKAQYAQLWKQGFVASATATSTGRVATSSDVLQWTKNSDRSGTAYALSGASIHDFAYVTAKVSSSQASRVSFYLDKATSSTPTHSESDAPFDLYGVSAISGRANPLDGSALSAGTHTLTVVITDWKGAKRTVSSTFTAG</sequence>
<feature type="compositionally biased region" description="Low complexity" evidence="5">
    <location>
        <begin position="16"/>
        <end position="25"/>
    </location>
</feature>
<dbReference type="SUPFAM" id="SSF51445">
    <property type="entry name" value="(Trans)glycosidases"/>
    <property type="match status" value="1"/>
</dbReference>
<accession>A0A2T0R106</accession>
<dbReference type="Pfam" id="PF02156">
    <property type="entry name" value="Glyco_hydro_26"/>
    <property type="match status" value="1"/>
</dbReference>
<evidence type="ECO:0000256" key="5">
    <source>
        <dbReference type="SAM" id="MobiDB-lite"/>
    </source>
</evidence>